<organism evidence="1 2">
    <name type="scientific">Bradyrhizobium lablabi</name>
    <dbReference type="NCBI Taxonomy" id="722472"/>
    <lineage>
        <taxon>Bacteria</taxon>
        <taxon>Pseudomonadati</taxon>
        <taxon>Pseudomonadota</taxon>
        <taxon>Alphaproteobacteria</taxon>
        <taxon>Hyphomicrobiales</taxon>
        <taxon>Nitrobacteraceae</taxon>
        <taxon>Bradyrhizobium</taxon>
    </lineage>
</organism>
<dbReference type="OrthoDB" id="8091188at2"/>
<dbReference type="EMBL" id="FNTI01000001">
    <property type="protein sequence ID" value="SED42320.1"/>
    <property type="molecule type" value="Genomic_DNA"/>
</dbReference>
<evidence type="ECO:0000313" key="2">
    <source>
        <dbReference type="Proteomes" id="UP000183208"/>
    </source>
</evidence>
<protein>
    <recommendedName>
        <fullName evidence="3">Transcriptional regulator, AlpA family</fullName>
    </recommendedName>
</protein>
<dbReference type="AlphaFoldDB" id="A0A1H5AL46"/>
<gene>
    <name evidence="1" type="ORF">SAMN05444171_4067</name>
</gene>
<evidence type="ECO:0000313" key="1">
    <source>
        <dbReference type="EMBL" id="SED42320.1"/>
    </source>
</evidence>
<dbReference type="Gene3D" id="1.10.238.160">
    <property type="match status" value="1"/>
</dbReference>
<evidence type="ECO:0008006" key="3">
    <source>
        <dbReference type="Google" id="ProtNLM"/>
    </source>
</evidence>
<accession>A0A1H5AL46</accession>
<dbReference type="RefSeq" id="WP_143039730.1">
    <property type="nucleotide sequence ID" value="NZ_FNTI01000001.1"/>
</dbReference>
<sequence>MRKELNQPVFLKTATLLARYDGVSRMWLNRRIKHDGFPAPTRFGTTSTPLWRLDLVEKWERDQSALGLVFEKKAVG</sequence>
<name>A0A1H5AL46_9BRAD</name>
<dbReference type="Proteomes" id="UP000183208">
    <property type="component" value="Unassembled WGS sequence"/>
</dbReference>
<proteinExistence type="predicted"/>
<reference evidence="1 2" key="1">
    <citation type="submission" date="2016-10" db="EMBL/GenBank/DDBJ databases">
        <authorList>
            <person name="de Groot N.N."/>
        </authorList>
    </citation>
    <scope>NUCLEOTIDE SEQUENCE [LARGE SCALE GENOMIC DNA]</scope>
    <source>
        <strain evidence="1 2">GAS522</strain>
    </source>
</reference>